<dbReference type="InterPro" id="IPR002014">
    <property type="entry name" value="VHS_dom"/>
</dbReference>
<name>A0AAW1RPH3_9CHLO</name>
<dbReference type="EMBL" id="JALJOS010000008">
    <property type="protein sequence ID" value="KAK9835628.1"/>
    <property type="molecule type" value="Genomic_DNA"/>
</dbReference>
<dbReference type="AlphaFoldDB" id="A0AAW1RPH3"/>
<feature type="compositionally biased region" description="Polar residues" evidence="1">
    <location>
        <begin position="598"/>
        <end position="611"/>
    </location>
</feature>
<feature type="region of interest" description="Disordered" evidence="1">
    <location>
        <begin position="434"/>
        <end position="724"/>
    </location>
</feature>
<evidence type="ECO:0000313" key="3">
    <source>
        <dbReference type="EMBL" id="KAK9835628.1"/>
    </source>
</evidence>
<feature type="compositionally biased region" description="Pro residues" evidence="1">
    <location>
        <begin position="653"/>
        <end position="662"/>
    </location>
</feature>
<feature type="compositionally biased region" description="Low complexity" evidence="1">
    <location>
        <begin position="454"/>
        <end position="473"/>
    </location>
</feature>
<feature type="compositionally biased region" description="Low complexity" evidence="1">
    <location>
        <begin position="580"/>
        <end position="594"/>
    </location>
</feature>
<feature type="compositionally biased region" description="Low complexity" evidence="1">
    <location>
        <begin position="738"/>
        <end position="754"/>
    </location>
</feature>
<feature type="region of interest" description="Disordered" evidence="1">
    <location>
        <begin position="142"/>
        <end position="172"/>
    </location>
</feature>
<accession>A0AAW1RPH3</accession>
<feature type="region of interest" description="Disordered" evidence="1">
    <location>
        <begin position="351"/>
        <end position="387"/>
    </location>
</feature>
<proteinExistence type="predicted"/>
<feature type="compositionally biased region" description="Polar residues" evidence="1">
    <location>
        <begin position="476"/>
        <end position="495"/>
    </location>
</feature>
<feature type="compositionally biased region" description="Low complexity" evidence="1">
    <location>
        <begin position="663"/>
        <end position="720"/>
    </location>
</feature>
<feature type="region of interest" description="Disordered" evidence="1">
    <location>
        <begin position="738"/>
        <end position="769"/>
    </location>
</feature>
<feature type="compositionally biased region" description="Low complexity" evidence="1">
    <location>
        <begin position="640"/>
        <end position="652"/>
    </location>
</feature>
<gene>
    <name evidence="3" type="ORF">WJX74_004600</name>
</gene>
<feature type="compositionally biased region" description="Polar residues" evidence="1">
    <location>
        <begin position="525"/>
        <end position="546"/>
    </location>
</feature>
<feature type="domain" description="VHS" evidence="2">
    <location>
        <begin position="13"/>
        <end position="80"/>
    </location>
</feature>
<organism evidence="3 4">
    <name type="scientific">Apatococcus lobatus</name>
    <dbReference type="NCBI Taxonomy" id="904363"/>
    <lineage>
        <taxon>Eukaryota</taxon>
        <taxon>Viridiplantae</taxon>
        <taxon>Chlorophyta</taxon>
        <taxon>core chlorophytes</taxon>
        <taxon>Trebouxiophyceae</taxon>
        <taxon>Chlorellales</taxon>
        <taxon>Chlorellaceae</taxon>
        <taxon>Apatococcus</taxon>
    </lineage>
</organism>
<dbReference type="PROSITE" id="PS50179">
    <property type="entry name" value="VHS"/>
    <property type="match status" value="1"/>
</dbReference>
<evidence type="ECO:0000256" key="1">
    <source>
        <dbReference type="SAM" id="MobiDB-lite"/>
    </source>
</evidence>
<protein>
    <recommendedName>
        <fullName evidence="2">VHS domain-containing protein</fullName>
    </recommendedName>
</protein>
<sequence length="769" mass="80491">MIGDEVEEYCRIATGKTLPGPDEDLNRQVVESINTCRPGSASAFQIANILKNRLQMKNSHKQWLAVLLVQKILQECGQMIAPARGQIIQEVAHIAAKPMNRYSSDLPGQQKAKTAAFGLLRNYGREGSDALRGVAGIGRGPMSLGDSTSEPVSPKSAAATGSAGGTGAAGRRLKPWPQLREAVQTAIATANSHTEMMQDMLLNLSKEGSDDYDFQRGFLNDLVGEIRSFRNAFEQLLASLANHDNEEANSLMVSALETVEMMNNALQLKEEVTRAKDDPEAPTPPALQSRLAQPVGQSRAAAAPMFGGSVGEPTPGRLSQSTAHPASSALPTPQASPFDAILELQQALAEPGRDPFAVSQSGAQQGADPFASMAQGPGPGAAAQQAADPFAASTNFYGGPGGGFSGGQQHPLHTDQALPAYPVSATMSAANPFAPGVSFPQQQQTAAQDPFAMPSLLPPQANAAQQNQFASPARQPYQQEQPSYQGYGSPNQPQQPGFAGYGSPSPSNQTFNSPVQPQKYPGQALGNNGSPYQQPYGSQPNAQNGYAQPAPAINGGPGGGYGSPGPTPAWSHQTPHEAYPFPQASLPQAQQQSPTVGLPNSTGQSKPQEPTGSVHDRFQQHKQARHAQQQSVEMQQLARPVQAAPAVSAVPQQQPPSFPQPAPSLLSPGAAAQVAAPRATPTAAASSPQQTAAAPQANRQTRKTPASAAATAVPNGNAATEDVESEWDMFFADRVGSASTAPAPAKAKPALSPADEFDELVQTRRTSDQ</sequence>
<feature type="region of interest" description="Disordered" evidence="1">
    <location>
        <begin position="273"/>
        <end position="334"/>
    </location>
</feature>
<evidence type="ECO:0000313" key="4">
    <source>
        <dbReference type="Proteomes" id="UP001438707"/>
    </source>
</evidence>
<dbReference type="GO" id="GO:0043130">
    <property type="term" value="F:ubiquitin binding"/>
    <property type="evidence" value="ECO:0007669"/>
    <property type="project" value="InterPro"/>
</dbReference>
<dbReference type="SUPFAM" id="SSF48464">
    <property type="entry name" value="ENTH/VHS domain"/>
    <property type="match status" value="1"/>
</dbReference>
<evidence type="ECO:0000259" key="2">
    <source>
        <dbReference type="PROSITE" id="PS50179"/>
    </source>
</evidence>
<keyword evidence="4" id="KW-1185">Reference proteome</keyword>
<reference evidence="3 4" key="1">
    <citation type="journal article" date="2024" name="Nat. Commun.">
        <title>Phylogenomics reveals the evolutionary origins of lichenization in chlorophyte algae.</title>
        <authorList>
            <person name="Puginier C."/>
            <person name="Libourel C."/>
            <person name="Otte J."/>
            <person name="Skaloud P."/>
            <person name="Haon M."/>
            <person name="Grisel S."/>
            <person name="Petersen M."/>
            <person name="Berrin J.G."/>
            <person name="Delaux P.M."/>
            <person name="Dal Grande F."/>
            <person name="Keller J."/>
        </authorList>
    </citation>
    <scope>NUCLEOTIDE SEQUENCE [LARGE SCALE GENOMIC DNA]</scope>
    <source>
        <strain evidence="3 4">SAG 2145</strain>
    </source>
</reference>
<comment type="caution">
    <text evidence="3">The sequence shown here is derived from an EMBL/GenBank/DDBJ whole genome shotgun (WGS) entry which is preliminary data.</text>
</comment>
<dbReference type="GO" id="GO:0035091">
    <property type="term" value="F:phosphatidylinositol binding"/>
    <property type="evidence" value="ECO:0007669"/>
    <property type="project" value="InterPro"/>
</dbReference>
<dbReference type="Gene3D" id="1.25.40.90">
    <property type="match status" value="1"/>
</dbReference>
<feature type="compositionally biased region" description="Polar residues" evidence="1">
    <location>
        <begin position="504"/>
        <end position="516"/>
    </location>
</feature>
<feature type="compositionally biased region" description="Polar residues" evidence="1">
    <location>
        <begin position="317"/>
        <end position="334"/>
    </location>
</feature>
<dbReference type="InterPro" id="IPR008942">
    <property type="entry name" value="ENTH_VHS"/>
</dbReference>
<dbReference type="Proteomes" id="UP001438707">
    <property type="component" value="Unassembled WGS sequence"/>
</dbReference>
<feature type="compositionally biased region" description="Low complexity" evidence="1">
    <location>
        <begin position="374"/>
        <end position="387"/>
    </location>
</feature>